<comment type="caution">
    <text evidence="1">The sequence shown here is derived from an EMBL/GenBank/DDBJ whole genome shotgun (WGS) entry which is preliminary data.</text>
</comment>
<dbReference type="EMBL" id="JABFOR010000034">
    <property type="protein sequence ID" value="NOJ73011.1"/>
    <property type="molecule type" value="Genomic_DNA"/>
</dbReference>
<dbReference type="AlphaFoldDB" id="A0AAP7DKR6"/>
<gene>
    <name evidence="1" type="ORF">HMI46_20950</name>
</gene>
<sequence length="64" mass="6804">MRIGKYASICSLLHYPFGSDCALGGQASPLSNTAGSKLRDGLTDVLSNAKDSALPYRFEPNTLL</sequence>
<name>A0AAP7DKR6_PAEAL</name>
<dbReference type="Proteomes" id="UP000552038">
    <property type="component" value="Unassembled WGS sequence"/>
</dbReference>
<proteinExistence type="predicted"/>
<organism evidence="1 2">
    <name type="scientific">Paenibacillus alvei</name>
    <name type="common">Bacillus alvei</name>
    <dbReference type="NCBI Taxonomy" id="44250"/>
    <lineage>
        <taxon>Bacteria</taxon>
        <taxon>Bacillati</taxon>
        <taxon>Bacillota</taxon>
        <taxon>Bacilli</taxon>
        <taxon>Bacillales</taxon>
        <taxon>Paenibacillaceae</taxon>
        <taxon>Paenibacillus</taxon>
    </lineage>
</organism>
<evidence type="ECO:0000313" key="2">
    <source>
        <dbReference type="Proteomes" id="UP000552038"/>
    </source>
</evidence>
<evidence type="ECO:0000313" key="1">
    <source>
        <dbReference type="EMBL" id="NOJ73011.1"/>
    </source>
</evidence>
<accession>A0AAP7DKR6</accession>
<protein>
    <submittedName>
        <fullName evidence="1">Uncharacterized protein</fullName>
    </submittedName>
</protein>
<reference evidence="1 2" key="1">
    <citation type="submission" date="2020-05" db="EMBL/GenBank/DDBJ databases">
        <title>Whole genome sequencing and identification of novel metabolites from Paenibacillus alvei strain JR949.</title>
        <authorList>
            <person name="Rajendhran J."/>
            <person name="Sree Pranav P."/>
            <person name="Mahalakshmi B."/>
            <person name="Karthikeyan R."/>
        </authorList>
    </citation>
    <scope>NUCLEOTIDE SEQUENCE [LARGE SCALE GENOMIC DNA]</scope>
    <source>
        <strain evidence="1 2">JR949</strain>
    </source>
</reference>